<gene>
    <name evidence="2" type="ORF">KYK27_03825</name>
</gene>
<organism evidence="2 3">
    <name type="scientific">Pontibacter populi</name>
    <dbReference type="NCBI Taxonomy" id="890055"/>
    <lineage>
        <taxon>Bacteria</taxon>
        <taxon>Pseudomonadati</taxon>
        <taxon>Bacteroidota</taxon>
        <taxon>Cytophagia</taxon>
        <taxon>Cytophagales</taxon>
        <taxon>Hymenobacteraceae</taxon>
        <taxon>Pontibacter</taxon>
    </lineage>
</organism>
<dbReference type="InterPro" id="IPR050765">
    <property type="entry name" value="Riboflavin_Biosynth_HTPR"/>
</dbReference>
<proteinExistence type="predicted"/>
<dbReference type="Proteomes" id="UP000774935">
    <property type="component" value="Unassembled WGS sequence"/>
</dbReference>
<sequence length="179" mass="20166">MRKLILYIAASLDGYIARTDGRIDWLENKTYTIAGEDFGYSDFMKTIDTTLMGHSTYKVVLGLGMSFPYPDKTNYVFSHTEHPATEYVQFVTRNATGFVKQLKQETGKNIWLIGGSQLNTLLLNAGLIDEIILTYIPVVLGKGIPLFAPGASENMMRVTETQNYKNGFVQLNLQPRREV</sequence>
<feature type="domain" description="Bacterial bifunctional deaminase-reductase C-terminal" evidence="1">
    <location>
        <begin position="2"/>
        <end position="169"/>
    </location>
</feature>
<dbReference type="RefSeq" id="WP_199108696.1">
    <property type="nucleotide sequence ID" value="NZ_JAHWXQ010000001.1"/>
</dbReference>
<name>A0ABS6X8B7_9BACT</name>
<reference evidence="2 3" key="1">
    <citation type="submission" date="2021-07" db="EMBL/GenBank/DDBJ databases">
        <authorList>
            <person name="Kim M.K."/>
        </authorList>
    </citation>
    <scope>NUCLEOTIDE SEQUENCE [LARGE SCALE GENOMIC DNA]</scope>
    <source>
        <strain evidence="2 3">HLY7-15</strain>
    </source>
</reference>
<dbReference type="SUPFAM" id="SSF53597">
    <property type="entry name" value="Dihydrofolate reductase-like"/>
    <property type="match status" value="1"/>
</dbReference>
<keyword evidence="3" id="KW-1185">Reference proteome</keyword>
<dbReference type="PANTHER" id="PTHR38011">
    <property type="entry name" value="DIHYDROFOLATE REDUCTASE FAMILY PROTEIN (AFU_ORTHOLOGUE AFUA_8G06820)"/>
    <property type="match status" value="1"/>
</dbReference>
<dbReference type="InterPro" id="IPR002734">
    <property type="entry name" value="RibDG_C"/>
</dbReference>
<evidence type="ECO:0000313" key="3">
    <source>
        <dbReference type="Proteomes" id="UP000774935"/>
    </source>
</evidence>
<evidence type="ECO:0000259" key="1">
    <source>
        <dbReference type="Pfam" id="PF01872"/>
    </source>
</evidence>
<dbReference type="Pfam" id="PF01872">
    <property type="entry name" value="RibD_C"/>
    <property type="match status" value="1"/>
</dbReference>
<protein>
    <submittedName>
        <fullName evidence="2">Dihydrofolate reductase family protein</fullName>
    </submittedName>
</protein>
<dbReference type="Gene3D" id="3.40.430.10">
    <property type="entry name" value="Dihydrofolate Reductase, subunit A"/>
    <property type="match status" value="1"/>
</dbReference>
<evidence type="ECO:0000313" key="2">
    <source>
        <dbReference type="EMBL" id="MBW3364157.1"/>
    </source>
</evidence>
<dbReference type="EMBL" id="JAHWXQ010000001">
    <property type="protein sequence ID" value="MBW3364157.1"/>
    <property type="molecule type" value="Genomic_DNA"/>
</dbReference>
<comment type="caution">
    <text evidence="2">The sequence shown here is derived from an EMBL/GenBank/DDBJ whole genome shotgun (WGS) entry which is preliminary data.</text>
</comment>
<accession>A0ABS6X8B7</accession>
<dbReference type="InterPro" id="IPR024072">
    <property type="entry name" value="DHFR-like_dom_sf"/>
</dbReference>
<dbReference type="PANTHER" id="PTHR38011:SF11">
    <property type="entry name" value="2,5-DIAMINO-6-RIBOSYLAMINO-4(3H)-PYRIMIDINONE 5'-PHOSPHATE REDUCTASE"/>
    <property type="match status" value="1"/>
</dbReference>